<dbReference type="Proteomes" id="UP001497680">
    <property type="component" value="Unassembled WGS sequence"/>
</dbReference>
<protein>
    <submittedName>
        <fullName evidence="1">Uncharacterized protein</fullName>
    </submittedName>
</protein>
<proteinExistence type="predicted"/>
<comment type="caution">
    <text evidence="1">The sequence shown here is derived from an EMBL/GenBank/DDBJ whole genome shotgun (WGS) entry which is preliminary data.</text>
</comment>
<organism evidence="1 2">
    <name type="scientific">Hypoxylon rubiginosum</name>
    <dbReference type="NCBI Taxonomy" id="110542"/>
    <lineage>
        <taxon>Eukaryota</taxon>
        <taxon>Fungi</taxon>
        <taxon>Dikarya</taxon>
        <taxon>Ascomycota</taxon>
        <taxon>Pezizomycotina</taxon>
        <taxon>Sordariomycetes</taxon>
        <taxon>Xylariomycetidae</taxon>
        <taxon>Xylariales</taxon>
        <taxon>Hypoxylaceae</taxon>
        <taxon>Hypoxylon</taxon>
    </lineage>
</organism>
<name>A0ACC0D4K7_9PEZI</name>
<evidence type="ECO:0000313" key="1">
    <source>
        <dbReference type="EMBL" id="KAI6087673.1"/>
    </source>
</evidence>
<evidence type="ECO:0000313" key="2">
    <source>
        <dbReference type="Proteomes" id="UP001497680"/>
    </source>
</evidence>
<dbReference type="EMBL" id="MU394306">
    <property type="protein sequence ID" value="KAI6087673.1"/>
    <property type="molecule type" value="Genomic_DNA"/>
</dbReference>
<accession>A0ACC0D4K7</accession>
<reference evidence="1 2" key="1">
    <citation type="journal article" date="2022" name="New Phytol.">
        <title>Ecological generalism drives hyperdiversity of secondary metabolite gene clusters in xylarialean endophytes.</title>
        <authorList>
            <person name="Franco M.E.E."/>
            <person name="Wisecaver J.H."/>
            <person name="Arnold A.E."/>
            <person name="Ju Y.M."/>
            <person name="Slot J.C."/>
            <person name="Ahrendt S."/>
            <person name="Moore L.P."/>
            <person name="Eastman K.E."/>
            <person name="Scott K."/>
            <person name="Konkel Z."/>
            <person name="Mondo S.J."/>
            <person name="Kuo A."/>
            <person name="Hayes R.D."/>
            <person name="Haridas S."/>
            <person name="Andreopoulos B."/>
            <person name="Riley R."/>
            <person name="LaButti K."/>
            <person name="Pangilinan J."/>
            <person name="Lipzen A."/>
            <person name="Amirebrahimi M."/>
            <person name="Yan J."/>
            <person name="Adam C."/>
            <person name="Keymanesh K."/>
            <person name="Ng V."/>
            <person name="Louie K."/>
            <person name="Northen T."/>
            <person name="Drula E."/>
            <person name="Henrissat B."/>
            <person name="Hsieh H.M."/>
            <person name="Youens-Clark K."/>
            <person name="Lutzoni F."/>
            <person name="Miadlikowska J."/>
            <person name="Eastwood D.C."/>
            <person name="Hamelin R.C."/>
            <person name="Grigoriev I.V."/>
            <person name="U'Ren J.M."/>
        </authorList>
    </citation>
    <scope>NUCLEOTIDE SEQUENCE [LARGE SCALE GENOMIC DNA]</scope>
    <source>
        <strain evidence="1 2">ER1909</strain>
    </source>
</reference>
<keyword evidence="2" id="KW-1185">Reference proteome</keyword>
<gene>
    <name evidence="1" type="ORF">F4821DRAFT_102582</name>
</gene>
<sequence length="79" mass="9472">MQFCFWFLWLYNPVYVCGSYLVNQLYNRDSLCLTRNKRDSREYCVYRLNEKVLAGAVKRLGPICVRQYPRHLKFPCSAP</sequence>